<dbReference type="AlphaFoldDB" id="A0A1I4CU27"/>
<reference evidence="3" key="1">
    <citation type="submission" date="2016-10" db="EMBL/GenBank/DDBJ databases">
        <authorList>
            <person name="Varghese N."/>
            <person name="Submissions S."/>
        </authorList>
    </citation>
    <scope>NUCLEOTIDE SEQUENCE [LARGE SCALE GENOMIC DNA]</scope>
    <source>
        <strain evidence="3">OK042</strain>
    </source>
</reference>
<feature type="chain" id="PRO_5039251386" evidence="1">
    <location>
        <begin position="18"/>
        <end position="180"/>
    </location>
</feature>
<dbReference type="EMBL" id="FORT01000021">
    <property type="protein sequence ID" value="SFK83526.1"/>
    <property type="molecule type" value="Genomic_DNA"/>
</dbReference>
<keyword evidence="1" id="KW-0732">Signal</keyword>
<evidence type="ECO:0000313" key="2">
    <source>
        <dbReference type="EMBL" id="SFK83526.1"/>
    </source>
</evidence>
<keyword evidence="3" id="KW-1185">Reference proteome</keyword>
<sequence>MKRLYTVLLFCTLLSFAISGCTDGGHQNEQVREPEPDSKPAVTHGPISYENDPYGFRFSLPESWKGYSIVTGTWEGLAAGNESGETIVETGPLISIRHPQWTPQNQRQDIPIMIFTLEQWSSLLKGKFHIGAAPIGPTELGRNSKYVFALPARYNFAFPEGYEEVEEIIKRNPLQATLSK</sequence>
<protein>
    <submittedName>
        <fullName evidence="2">Uncharacterized protein</fullName>
    </submittedName>
</protein>
<evidence type="ECO:0000313" key="3">
    <source>
        <dbReference type="Proteomes" id="UP000198915"/>
    </source>
</evidence>
<proteinExistence type="predicted"/>
<dbReference type="STRING" id="1884381.SAMN05518846_12145"/>
<evidence type="ECO:0000256" key="1">
    <source>
        <dbReference type="SAM" id="SignalP"/>
    </source>
</evidence>
<gene>
    <name evidence="2" type="ORF">SAMN05518846_12145</name>
</gene>
<accession>A0A1I4CU27</accession>
<name>A0A1I4CU27_9BACL</name>
<feature type="signal peptide" evidence="1">
    <location>
        <begin position="1"/>
        <end position="17"/>
    </location>
</feature>
<dbReference type="PROSITE" id="PS51257">
    <property type="entry name" value="PROKAR_LIPOPROTEIN"/>
    <property type="match status" value="1"/>
</dbReference>
<organism evidence="2 3">
    <name type="scientific">Brevibacillus centrosporus</name>
    <dbReference type="NCBI Taxonomy" id="54910"/>
    <lineage>
        <taxon>Bacteria</taxon>
        <taxon>Bacillati</taxon>
        <taxon>Bacillota</taxon>
        <taxon>Bacilli</taxon>
        <taxon>Bacillales</taxon>
        <taxon>Paenibacillaceae</taxon>
        <taxon>Brevibacillus</taxon>
    </lineage>
</organism>
<dbReference type="Proteomes" id="UP000198915">
    <property type="component" value="Unassembled WGS sequence"/>
</dbReference>
<dbReference type="RefSeq" id="WP_092275770.1">
    <property type="nucleotide sequence ID" value="NZ_FORT01000021.1"/>
</dbReference>